<organism evidence="1 2">
    <name type="scientific">Pontibacter saemangeumensis</name>
    <dbReference type="NCBI Taxonomy" id="1084525"/>
    <lineage>
        <taxon>Bacteria</taxon>
        <taxon>Pseudomonadati</taxon>
        <taxon>Bacteroidota</taxon>
        <taxon>Cytophagia</taxon>
        <taxon>Cytophagales</taxon>
        <taxon>Hymenobacteraceae</taxon>
        <taxon>Pontibacter</taxon>
    </lineage>
</organism>
<evidence type="ECO:0000313" key="2">
    <source>
        <dbReference type="Proteomes" id="UP001500552"/>
    </source>
</evidence>
<evidence type="ECO:0000313" key="1">
    <source>
        <dbReference type="EMBL" id="GAA4439491.1"/>
    </source>
</evidence>
<accession>A0ABP8LXE6</accession>
<comment type="caution">
    <text evidence="1">The sequence shown here is derived from an EMBL/GenBank/DDBJ whole genome shotgun (WGS) entry which is preliminary data.</text>
</comment>
<dbReference type="EMBL" id="BAABHC010000024">
    <property type="protein sequence ID" value="GAA4439491.1"/>
    <property type="molecule type" value="Genomic_DNA"/>
</dbReference>
<name>A0ABP8LXE6_9BACT</name>
<dbReference type="InterPro" id="IPR029044">
    <property type="entry name" value="Nucleotide-diphossugar_trans"/>
</dbReference>
<reference evidence="2" key="1">
    <citation type="journal article" date="2019" name="Int. J. Syst. Evol. Microbiol.">
        <title>The Global Catalogue of Microorganisms (GCM) 10K type strain sequencing project: providing services to taxonomists for standard genome sequencing and annotation.</title>
        <authorList>
            <consortium name="The Broad Institute Genomics Platform"/>
            <consortium name="The Broad Institute Genome Sequencing Center for Infectious Disease"/>
            <person name="Wu L."/>
            <person name="Ma J."/>
        </authorList>
    </citation>
    <scope>NUCLEOTIDE SEQUENCE [LARGE SCALE GENOMIC DNA]</scope>
    <source>
        <strain evidence="2">JCM 17926</strain>
    </source>
</reference>
<dbReference type="SUPFAM" id="SSF53448">
    <property type="entry name" value="Nucleotide-diphospho-sugar transferases"/>
    <property type="match status" value="1"/>
</dbReference>
<dbReference type="Proteomes" id="UP001500552">
    <property type="component" value="Unassembled WGS sequence"/>
</dbReference>
<sequence length="227" mass="26305">MLRLINGLGKHSNGIFYFDPDIVVKCRWDFYEKWIKYGVALVHEEVHNDKPPTHPIRMEWENIIIKNHFRTRRQIFSYINGGFCGTTLENKSFLILWAHFINVAINDYQVDPKRIWSFDKTYPFCFLDQDALNVAAMCADVSISEIGPEGMDFVQGGWTMSHAVGSSKPWRKNFILSALKGQPPTIADRMFWNYASSPLNNHSTAYISFKLFSISLAKFISRFYSRG</sequence>
<proteinExistence type="predicted"/>
<gene>
    <name evidence="1" type="ORF">GCM10023188_35890</name>
</gene>
<protein>
    <submittedName>
        <fullName evidence="1">Uncharacterized protein</fullName>
    </submittedName>
</protein>
<keyword evidence="2" id="KW-1185">Reference proteome</keyword>